<dbReference type="CDD" id="cd06587">
    <property type="entry name" value="VOC"/>
    <property type="match status" value="1"/>
</dbReference>
<dbReference type="PROSITE" id="PS51819">
    <property type="entry name" value="VOC"/>
    <property type="match status" value="1"/>
</dbReference>
<evidence type="ECO:0000313" key="2">
    <source>
        <dbReference type="EMBL" id="GLW66798.1"/>
    </source>
</evidence>
<name>A0A9W6UY41_9ACTN</name>
<protein>
    <submittedName>
        <fullName evidence="2">Glyoxalase/bleomycin resistance protein</fullName>
    </submittedName>
</protein>
<dbReference type="InterPro" id="IPR029068">
    <property type="entry name" value="Glyas_Bleomycin-R_OHBP_Dase"/>
</dbReference>
<gene>
    <name evidence="2" type="ORF">Arub01_50420</name>
</gene>
<dbReference type="InterPro" id="IPR004360">
    <property type="entry name" value="Glyas_Fos-R_dOase_dom"/>
</dbReference>
<dbReference type="AlphaFoldDB" id="A0A9W6UY41"/>
<keyword evidence="3" id="KW-1185">Reference proteome</keyword>
<accession>A0A9W6UY41</accession>
<dbReference type="Proteomes" id="UP001165124">
    <property type="component" value="Unassembled WGS sequence"/>
</dbReference>
<dbReference type="InterPro" id="IPR050383">
    <property type="entry name" value="GlyoxalaseI/FosfomycinResist"/>
</dbReference>
<evidence type="ECO:0000259" key="1">
    <source>
        <dbReference type="PROSITE" id="PS51819"/>
    </source>
</evidence>
<organism evidence="2 3">
    <name type="scientific">Actinomadura rubrobrunea</name>
    <dbReference type="NCBI Taxonomy" id="115335"/>
    <lineage>
        <taxon>Bacteria</taxon>
        <taxon>Bacillati</taxon>
        <taxon>Actinomycetota</taxon>
        <taxon>Actinomycetes</taxon>
        <taxon>Streptosporangiales</taxon>
        <taxon>Thermomonosporaceae</taxon>
        <taxon>Actinomadura</taxon>
    </lineage>
</organism>
<dbReference type="SUPFAM" id="SSF54593">
    <property type="entry name" value="Glyoxalase/Bleomycin resistance protein/Dihydroxybiphenyl dioxygenase"/>
    <property type="match status" value="1"/>
</dbReference>
<dbReference type="EMBL" id="BSRZ01000017">
    <property type="protein sequence ID" value="GLW66798.1"/>
    <property type="molecule type" value="Genomic_DNA"/>
</dbReference>
<evidence type="ECO:0000313" key="3">
    <source>
        <dbReference type="Proteomes" id="UP001165124"/>
    </source>
</evidence>
<dbReference type="InterPro" id="IPR037523">
    <property type="entry name" value="VOC_core"/>
</dbReference>
<reference evidence="2" key="1">
    <citation type="submission" date="2023-02" db="EMBL/GenBank/DDBJ databases">
        <title>Actinomadura rubrobrunea NBRC 14622.</title>
        <authorList>
            <person name="Ichikawa N."/>
            <person name="Sato H."/>
            <person name="Tonouchi N."/>
        </authorList>
    </citation>
    <scope>NUCLEOTIDE SEQUENCE</scope>
    <source>
        <strain evidence="2">NBRC 14622</strain>
    </source>
</reference>
<proteinExistence type="predicted"/>
<sequence>MTASPSRKNTEFELRGVNHLALVCRDMKRTVDFYSGVLGMPLIKTIELPNGWGQHFFFDCGGGNALAFFWFPDAPEAVPGVTGPTDLPDRGGLVSAVGSMNHIAFDVPPERIEEYRDRLIAKGVDVGVILNHDDSEFGVAPETHDGVFVRSIYFKDPDGILVEFAAWTRELNSPDDVRHEPRTAADRTV</sequence>
<dbReference type="PANTHER" id="PTHR21366:SF31">
    <property type="entry name" value="METALLOTHIOL TRANSFERASE FOSB"/>
    <property type="match status" value="1"/>
</dbReference>
<feature type="domain" description="VOC" evidence="1">
    <location>
        <begin position="16"/>
        <end position="167"/>
    </location>
</feature>
<dbReference type="PANTHER" id="PTHR21366">
    <property type="entry name" value="GLYOXALASE FAMILY PROTEIN"/>
    <property type="match status" value="1"/>
</dbReference>
<dbReference type="RefSeq" id="WP_067909681.1">
    <property type="nucleotide sequence ID" value="NZ_BSRZ01000017.1"/>
</dbReference>
<dbReference type="Gene3D" id="3.10.180.10">
    <property type="entry name" value="2,3-Dihydroxybiphenyl 1,2-Dioxygenase, domain 1"/>
    <property type="match status" value="1"/>
</dbReference>
<dbReference type="Pfam" id="PF00903">
    <property type="entry name" value="Glyoxalase"/>
    <property type="match status" value="1"/>
</dbReference>
<comment type="caution">
    <text evidence="2">The sequence shown here is derived from an EMBL/GenBank/DDBJ whole genome shotgun (WGS) entry which is preliminary data.</text>
</comment>